<keyword evidence="5" id="KW-0808">Transferase</keyword>
<dbReference type="InterPro" id="IPR016039">
    <property type="entry name" value="Thiolase-like"/>
</dbReference>
<comment type="catalytic activity">
    <reaction evidence="10">
        <text>a very-long-chain acyl-CoA + malonyl-CoA + H(+) = a very-long-chain 3-oxoacyl-CoA + CO2 + CoA</text>
        <dbReference type="Rhea" id="RHEA:32727"/>
        <dbReference type="ChEBI" id="CHEBI:15378"/>
        <dbReference type="ChEBI" id="CHEBI:16526"/>
        <dbReference type="ChEBI" id="CHEBI:57287"/>
        <dbReference type="ChEBI" id="CHEBI:57384"/>
        <dbReference type="ChEBI" id="CHEBI:90725"/>
        <dbReference type="ChEBI" id="CHEBI:90736"/>
        <dbReference type="EC" id="2.3.1.199"/>
    </reaction>
</comment>
<protein>
    <recommendedName>
        <fullName evidence="4">very-long-chain 3-oxoacyl-CoA synthase</fullName>
        <ecNumber evidence="4">2.3.1.199</ecNumber>
    </recommendedName>
</protein>
<gene>
    <name evidence="14" type="ORF">CQW23_09268</name>
</gene>
<dbReference type="Pfam" id="PF08541">
    <property type="entry name" value="ACP_syn_III_C"/>
    <property type="match status" value="1"/>
</dbReference>
<dbReference type="InterPro" id="IPR013747">
    <property type="entry name" value="ACP_syn_III_C"/>
</dbReference>
<comment type="pathway">
    <text evidence="2">Lipid metabolism; fatty acid biosynthesis.</text>
</comment>
<comment type="caution">
    <text evidence="14">The sequence shown here is derived from an EMBL/GenBank/DDBJ whole genome shotgun (WGS) entry which is preliminary data.</text>
</comment>
<accession>A0A2G2WWE9</accession>
<evidence type="ECO:0000256" key="11">
    <source>
        <dbReference type="SAM" id="Phobius"/>
    </source>
</evidence>
<evidence type="ECO:0000256" key="1">
    <source>
        <dbReference type="ARBA" id="ARBA00004370"/>
    </source>
</evidence>
<sequence length="603" mass="68348">MLYQMNPNTNAPAVSSKNRTLNWYYGNNRSVFVSNCTFRMGGAAVLLSNRPSDRCRSKYQLIHTVRTHKGVDDRSYGCVFREEEEKEEVGVALSKDVMAVAGEALLTNIRTHKPLVLPMSEELLFFATLVVRKIFKMKIKPYIPDFKLAFEHFCIQSCDLVQLWDRLKFNLVTVTLCSALVVFLGTLNFMTRPRNVYLVDFTCYKPKPDVMCPEELFMERSKQAGIFTEENLAFQKKILERSGLGQKTYLPESLLRVPAEPSMAEARKEAEMVMFGAIDELLEKTGVKAKDIGILVVNCSLFNPTPSLSSMIVNHYKLGENVMSYNLGGMGCSAGLISIDLAKQLLQVNPNSYALVVSTENITLNWYFGNNRSMLVSNCIFRMGGAAVLLSNRLSDRRRSKYQLIHTVRTHKGADERSYGCVFQEEDDDKKDVGVALSKDLMAVAGEALRTNITTLGPLVLPMSEQLQFFVTLVARKTLKMKIKPYMPDFKLAFEHFCIHAGGRAVLDKIEKNLELSQWHMEPSRMTLYRFGNTSSSSLWYELAYSEAKGRINKGDKAWQIAFGSGFKCNSAVWRALRTINPAKEKNPWMDEIHEFPVEVPKF</sequence>
<feature type="domain" description="FAE" evidence="12">
    <location>
        <begin position="2"/>
        <end position="133"/>
    </location>
</feature>
<evidence type="ECO:0000313" key="14">
    <source>
        <dbReference type="EMBL" id="PHT49521.1"/>
    </source>
</evidence>
<evidence type="ECO:0000313" key="15">
    <source>
        <dbReference type="Proteomes" id="UP000224567"/>
    </source>
</evidence>
<dbReference type="SUPFAM" id="SSF53901">
    <property type="entry name" value="Thiolase-like"/>
    <property type="match status" value="3"/>
</dbReference>
<dbReference type="EC" id="2.3.1.199" evidence="4"/>
<dbReference type="GO" id="GO:0006633">
    <property type="term" value="P:fatty acid biosynthetic process"/>
    <property type="evidence" value="ECO:0007669"/>
    <property type="project" value="UniProtKB-UniPathway"/>
</dbReference>
<evidence type="ECO:0000256" key="2">
    <source>
        <dbReference type="ARBA" id="ARBA00005194"/>
    </source>
</evidence>
<evidence type="ECO:0000256" key="3">
    <source>
        <dbReference type="ARBA" id="ARBA00005531"/>
    </source>
</evidence>
<feature type="transmembrane region" description="Helical" evidence="11">
    <location>
        <begin position="169"/>
        <end position="190"/>
    </location>
</feature>
<dbReference type="EMBL" id="MLFT02000004">
    <property type="protein sequence ID" value="PHT49521.1"/>
    <property type="molecule type" value="Genomic_DNA"/>
</dbReference>
<feature type="domain" description="FAE" evidence="12">
    <location>
        <begin position="189"/>
        <end position="477"/>
    </location>
</feature>
<keyword evidence="9" id="KW-0012">Acyltransferase</keyword>
<proteinExistence type="inferred from homology"/>
<dbReference type="GO" id="GO:0016020">
    <property type="term" value="C:membrane"/>
    <property type="evidence" value="ECO:0007669"/>
    <property type="project" value="UniProtKB-SubCell"/>
</dbReference>
<evidence type="ECO:0000256" key="6">
    <source>
        <dbReference type="ARBA" id="ARBA00022692"/>
    </source>
</evidence>
<evidence type="ECO:0000256" key="10">
    <source>
        <dbReference type="ARBA" id="ARBA00047375"/>
    </source>
</evidence>
<reference evidence="14 15" key="1">
    <citation type="journal article" date="2017" name="Genome Biol.">
        <title>New reference genome sequences of hot pepper reveal the massive evolution of plant disease-resistance genes by retroduplication.</title>
        <authorList>
            <person name="Kim S."/>
            <person name="Park J."/>
            <person name="Yeom S.I."/>
            <person name="Kim Y.M."/>
            <person name="Seo E."/>
            <person name="Kim K.T."/>
            <person name="Kim M.S."/>
            <person name="Lee J.M."/>
            <person name="Cheong K."/>
            <person name="Shin H.S."/>
            <person name="Kim S.B."/>
            <person name="Han K."/>
            <person name="Lee J."/>
            <person name="Park M."/>
            <person name="Lee H.A."/>
            <person name="Lee H.Y."/>
            <person name="Lee Y."/>
            <person name="Oh S."/>
            <person name="Lee J.H."/>
            <person name="Choi E."/>
            <person name="Choi E."/>
            <person name="Lee S.E."/>
            <person name="Jeon J."/>
            <person name="Kim H."/>
            <person name="Choi G."/>
            <person name="Song H."/>
            <person name="Lee J."/>
            <person name="Lee S.C."/>
            <person name="Kwon J.K."/>
            <person name="Lee H.Y."/>
            <person name="Koo N."/>
            <person name="Hong Y."/>
            <person name="Kim R.W."/>
            <person name="Kang W.H."/>
            <person name="Huh J.H."/>
            <person name="Kang B.C."/>
            <person name="Yang T.J."/>
            <person name="Lee Y.H."/>
            <person name="Bennetzen J.L."/>
            <person name="Choi D."/>
        </authorList>
    </citation>
    <scope>NUCLEOTIDE SEQUENCE [LARGE SCALE GENOMIC DNA]</scope>
    <source>
        <strain evidence="15">cv. PBC81</strain>
    </source>
</reference>
<evidence type="ECO:0000256" key="9">
    <source>
        <dbReference type="ARBA" id="ARBA00023315"/>
    </source>
</evidence>
<comment type="similarity">
    <text evidence="3">Belongs to the thiolase-like superfamily. Chalcone/stilbene synthases family.</text>
</comment>
<dbReference type="STRING" id="33114.A0A2G2WWE9"/>
<dbReference type="InterPro" id="IPR012392">
    <property type="entry name" value="3-ktacl-CoA_syn"/>
</dbReference>
<keyword evidence="8 11" id="KW-0472">Membrane</keyword>
<feature type="domain" description="Beta-ketoacyl-[acyl-carrier-protein] synthase III C-terminal" evidence="13">
    <location>
        <begin position="495"/>
        <end position="575"/>
    </location>
</feature>
<dbReference type="Gene3D" id="3.40.47.10">
    <property type="match status" value="2"/>
</dbReference>
<dbReference type="PANTHER" id="PTHR31561">
    <property type="entry name" value="3-KETOACYL-COA SYNTHASE"/>
    <property type="match status" value="1"/>
</dbReference>
<keyword evidence="15" id="KW-1185">Reference proteome</keyword>
<evidence type="ECO:0000259" key="13">
    <source>
        <dbReference type="Pfam" id="PF08541"/>
    </source>
</evidence>
<organism evidence="14 15">
    <name type="scientific">Capsicum baccatum</name>
    <name type="common">Peruvian pepper</name>
    <dbReference type="NCBI Taxonomy" id="33114"/>
    <lineage>
        <taxon>Eukaryota</taxon>
        <taxon>Viridiplantae</taxon>
        <taxon>Streptophyta</taxon>
        <taxon>Embryophyta</taxon>
        <taxon>Tracheophyta</taxon>
        <taxon>Spermatophyta</taxon>
        <taxon>Magnoliopsida</taxon>
        <taxon>eudicotyledons</taxon>
        <taxon>Gunneridae</taxon>
        <taxon>Pentapetalae</taxon>
        <taxon>asterids</taxon>
        <taxon>lamiids</taxon>
        <taxon>Solanales</taxon>
        <taxon>Solanaceae</taxon>
        <taxon>Solanoideae</taxon>
        <taxon>Capsiceae</taxon>
        <taxon>Capsicum</taxon>
    </lineage>
</organism>
<keyword evidence="7 11" id="KW-1133">Transmembrane helix</keyword>
<evidence type="ECO:0000259" key="12">
    <source>
        <dbReference type="Pfam" id="PF08392"/>
    </source>
</evidence>
<evidence type="ECO:0000256" key="4">
    <source>
        <dbReference type="ARBA" id="ARBA00012307"/>
    </source>
</evidence>
<dbReference type="UniPathway" id="UPA00094"/>
<evidence type="ECO:0000256" key="7">
    <source>
        <dbReference type="ARBA" id="ARBA00022989"/>
    </source>
</evidence>
<name>A0A2G2WWE9_CAPBA</name>
<dbReference type="Proteomes" id="UP000224567">
    <property type="component" value="Unassembled WGS sequence"/>
</dbReference>
<comment type="subcellular location">
    <subcellularLocation>
        <location evidence="1">Membrane</location>
    </subcellularLocation>
</comment>
<keyword evidence="6 11" id="KW-0812">Transmembrane</keyword>
<dbReference type="OrthoDB" id="1681296at2759"/>
<dbReference type="GO" id="GO:0009922">
    <property type="term" value="F:fatty acid elongase activity"/>
    <property type="evidence" value="ECO:0007669"/>
    <property type="project" value="UniProtKB-EC"/>
</dbReference>
<dbReference type="FunFam" id="3.40.47.10:FF:000028">
    <property type="entry name" value="3-ketoacyl-CoA synthase"/>
    <property type="match status" value="1"/>
</dbReference>
<dbReference type="InterPro" id="IPR013601">
    <property type="entry name" value="FAE1_typ3_polyketide_synth"/>
</dbReference>
<reference evidence="15" key="2">
    <citation type="journal article" date="2017" name="J. Anim. Genet.">
        <title>Multiple reference genome sequences of hot pepper reveal the massive evolution of plant disease resistance genes by retroduplication.</title>
        <authorList>
            <person name="Kim S."/>
            <person name="Park J."/>
            <person name="Yeom S.-I."/>
            <person name="Kim Y.-M."/>
            <person name="Seo E."/>
            <person name="Kim K.-T."/>
            <person name="Kim M.-S."/>
            <person name="Lee J.M."/>
            <person name="Cheong K."/>
            <person name="Shin H.-S."/>
            <person name="Kim S.-B."/>
            <person name="Han K."/>
            <person name="Lee J."/>
            <person name="Park M."/>
            <person name="Lee H.-A."/>
            <person name="Lee H.-Y."/>
            <person name="Lee Y."/>
            <person name="Oh S."/>
            <person name="Lee J.H."/>
            <person name="Choi E."/>
            <person name="Choi E."/>
            <person name="Lee S.E."/>
            <person name="Jeon J."/>
            <person name="Kim H."/>
            <person name="Choi G."/>
            <person name="Song H."/>
            <person name="Lee J."/>
            <person name="Lee S.-C."/>
            <person name="Kwon J.-K."/>
            <person name="Lee H.-Y."/>
            <person name="Koo N."/>
            <person name="Hong Y."/>
            <person name="Kim R.W."/>
            <person name="Kang W.-H."/>
            <person name="Huh J.H."/>
            <person name="Kang B.-C."/>
            <person name="Yang T.-J."/>
            <person name="Lee Y.-H."/>
            <person name="Bennetzen J.L."/>
            <person name="Choi D."/>
        </authorList>
    </citation>
    <scope>NUCLEOTIDE SEQUENCE [LARGE SCALE GENOMIC DNA]</scope>
    <source>
        <strain evidence="15">cv. PBC81</strain>
    </source>
</reference>
<dbReference type="AlphaFoldDB" id="A0A2G2WWE9"/>
<evidence type="ECO:0000256" key="8">
    <source>
        <dbReference type="ARBA" id="ARBA00023136"/>
    </source>
</evidence>
<evidence type="ECO:0000256" key="5">
    <source>
        <dbReference type="ARBA" id="ARBA00022679"/>
    </source>
</evidence>
<dbReference type="Pfam" id="PF08392">
    <property type="entry name" value="FAE1_CUT1_RppA"/>
    <property type="match status" value="2"/>
</dbReference>
<dbReference type="CDD" id="cd00831">
    <property type="entry name" value="CHS_like"/>
    <property type="match status" value="1"/>
</dbReference>